<feature type="region of interest" description="Disordered" evidence="11">
    <location>
        <begin position="3146"/>
        <end position="3167"/>
    </location>
</feature>
<feature type="domain" description="MIB/HERC2" evidence="13">
    <location>
        <begin position="1761"/>
        <end position="1834"/>
    </location>
</feature>
<evidence type="ECO:0000256" key="3">
    <source>
        <dbReference type="ARBA" id="ARBA00006331"/>
    </source>
</evidence>
<dbReference type="SUPFAM" id="SSF159034">
    <property type="entry name" value="Mib/herc2 domain-like"/>
    <property type="match status" value="1"/>
</dbReference>
<evidence type="ECO:0000256" key="4">
    <source>
        <dbReference type="ARBA" id="ARBA00022679"/>
    </source>
</evidence>
<feature type="compositionally biased region" description="Low complexity" evidence="11">
    <location>
        <begin position="701"/>
        <end position="728"/>
    </location>
</feature>
<dbReference type="InterPro" id="IPR008979">
    <property type="entry name" value="Galactose-bd-like_sf"/>
</dbReference>
<dbReference type="FunFam" id="1.25.10.10:FF:000051">
    <property type="entry name" value="E3 ubiquitin-protein ligase HECTD1 isoform X1"/>
    <property type="match status" value="1"/>
</dbReference>
<feature type="active site" description="Glycyl thioester intermediate" evidence="9">
    <location>
        <position position="3550"/>
    </location>
</feature>
<sequence length="3581" mass="381158">MLGEVDPETLLEWLQMGTGEERDMQLIALEQLCMLLLMADNVDRCFESCPPRTFLPALCRIFTDETAPDNVLEVTARAITFYLDVSSECTRRITAEDGALKAICGRLVVSDVAACRASKDLAEQCIKVLELICTREAGAVFEAGGLTSVLSLIRDNGGKVHKDTLHSAMVVVSRLCAKMEPADPNLDDCVARLSRLLKHEDATVSECSLRCFASLADRFTRRGQDPAPLATDNLLHHLLQKLAAAGSATAPPMVQSGAVAASVQEQESGGSSERNSNNTNSGKAALSSSPAAATTTTPPAAPTSSSKVAAASIATVISLLSTLCRGSPTITQRLVRSELLTALERALTGEERVVLDTMRLVDLLLVLLCDGRTALTRTPIAASVVAAAINAGVSSSSSGGGSSGKLLRRLDSAGEKTHRQLIDCIRSKDTDALIDAINSGGFEVNFMDDVGQTLLNWASAFGTQEMVEFLCDRGADVNKGQRSSSLHYAACFGRPAIAKVLLRHGANPDLRDEDGKTALDKARERNDEGHREVATILQSPSDWLMIMPRHTEAPVTARTSTTREPAATAAAAAGSSTEPISSTAATASAGVEPAAAVGAASSRDSTGTIEQLLDTSSTDTAGESVAGDSSSQFRSIAEAAVTPLLTQSKSVPSTIAEAGASTSSITAIASDLRRMSIEDSYRNKLTSSSSTIETKPPKPMSTSITATSSTYTSSKPIDSSSQSTSSGISISSSSAITATATSVSTSTSSAVATVTSLSSAAGPALSGDAEMAPKYLRRLLPMFCHTYQSSMVHSVKRAALSLLRKILYYIPAPLLEQVCSSYSYAAGSATTGGNLASTLVEVMSSVIGSEEDEDGQLVGLQMLQDALSKAGSVLLEHCARLGLACKVAQLAGPVACGQDQDEEIDAKESDSGPGPSKAIEGSSSSNNKSNNSSQDAEEIVCGSAYHWKDWCIARGRDCLYIWSDAAALELSNGSNGWFRFILDGKLSTMYSSGSPEGGSESSENRSEFVEKLSRAKCGIGAGTKSLPILTAPSDRVIVVGNWALQCKREGEMHIQNSDGQQQATILREDLPGFIFESNRNTKHSFTAETSLGPEFHTGWTERRRKRYHNKLAAVKQKVRSEAEVVYEKYLKAAQTSPRGVVAKLANIVTIISRACHKQMTNKRSSSSNSSEWQEMLTTALLELAELLTATNNTVSAYELQSSGIVPALLTLLVAPQQQEASPVARQTSTESNTAGTSAVVDNNKDSSSNKDTKVSIRKAAKMLKQRRNIFKKCFAEHLKESSSLNANNTLNQSPSSEIFNSINAVVSLGATNTSLKQNEVNRTAGQDSKEESANKRSSISNTGSATSTAQETRVHKEAIGAIVQTSAKLEDNVDADLTSGGGGIHEDSKAKAVIDESSLTSAERKASDAEESIKHSDAQQNSSNLASSVYASNKISSENQLNESSVTGVAQTRISPFTQLVRHMVSLLESTEKLTMYSYDLPGVGGGLHALSRKLRFRLERAPGETSLIDRTGRTLKMEPLATVEQLERYLLKMVAKQWYDLDRASFTYIRKIKEGPRLNFTYVCDFDENGLLYWIGTNSKTSYEWVNPASVGLVMITSSEGRNLPYGRLEDILSQDPSALNCHTNDDKRAWYSIDLGVWFLPSGYTLRHARGYGRSAIRNWMFQVSKDGVLWVTLRHHVDDTSLNEPGSTHTWTLSCPPDESVGYRHVRLQQCGKNSSGQTHYLSLSGLEMYGCVTGASVDMGRQLKEAEAAVRRHRRIIKQQMLKKMVVGARVVRGIDWKWRDQDGSPPWEGTITGELHNGWIDVTWDHGASNSYRMGSEGGRYDLKLSPAYEASMLNNTVPPAAPVTAALLTGMADLSLTNTGGVGTSAATGGSSVLSSRKCSSTPSLPQATADKISSSSSTAAEQAVSDDNLAAKQAAEAIAESIVNVASVEAFLGIGGGGAFSSPSSSSSQKLASIVSSLSQQHDRSSNAGAGSSSSSSQQCTILPPQFAARLVASQQQQQDRQRPPPSRFHSQSLSRLQSQSSTTSTTSAHSLPPPLADNQDLLDQVLSATSSATALSQLTSLVPLPEPEESVVNVQYSETILQAPLPSGRRATESSISSVTLSNQSLNEDGSNMQPSSTTSGGSNQGESSNKGNQSGNSKGSMSVSEPNLPTSVASLTQSLLESFAAASRRVNNQNTSPLLSSSSTANIANITNLNPNIGTMPPSLSSNLSNIAGIGSSSSSAGIVGNVTTSSSTSSVGGGGSGATYVSGGGSNNQSASNMSSLGGLFGSNTHHSVSSLVRLALSSHLPAANSSNQQQQGSSSAVTSNLASFSHGLTMSLTSTSSESEQVSLEDFLESCRATTLLAELTDDEMPDHDDDENDDDDNEDDDDDDDYADDDDDCYEVRGGSSSSATSLISGGSTGNIAGGLGLGASSTSGGGAGKRRGWDDDYVIKRAFPSLIPAFDPRPGRTNINQTQDLEIPAPGTPPVVDPGSTPEPLSGPRLSLVLRGPNLPGIPDVSIPLNNVPAVLTVGQTSGIATTFSTQFPAAQTQNQPNIATAIQSGQLVPLSTSSSLPGQIVLSTTSSSTLLTLRKHSSPPPPPLPLSTSHSSGNVLWPLPSGYVPAGAFDANFSAASSSTADSNSSVQPVAGFIHEESVVTATGSNKSSSNTTPTNAAGSSSLQNMDANNVASDEASSPSSAQHTIQSSSLTPTNSAAPTSIPPILTSPTSPTSSANATPTSSRPSSANIGSSASPRPAFTAPVPLLDTSQCLASSPDTTIFAAVQNLMNCVPFQSRQEKLRRIWEPTYVLVYSEGAEATYDPAPANQSCHQRRASRSNVLTPSPGSSYITNKTAASSVNSCGGTSTNSAATVNHVLASVDPTLEQTLQLIRQLYILSTADDNKRDEKKSLSVKREEFESKKISNKLSQQINEALSLACNALPTWCDDLTYGTPMLFDFDTRMLHLTTTAFGPERSLVWLQTRRDGGPGVGERRAGAGSTVGSVVGGGGGSGLRREDPHEYRVGRLKHERVTVPRGPDLLRWAMQVMAVHCQRKSILEVEFRDEEGTGLGPTLEFYALVAGELQRCDIAMWLCDDPPVTPTPHYNTTRHHAQAIHQHSNAMLHHAHALDQDDDCPEEDTVGATMMEIPMRYSEDISTTTSTEQIHEDTPHLETLSSEQGETKPPGYYVRRIGGLFPAPLPQDSSQCDRAVQLYHFLGVFLAKALQDNMLVDIPISRPFFKYMCQGEFGYVKDRSVLQELKSRYDSNNPSLSASMDSISSSVTSSMASSMISDDGVEFGTGDTTDRSVKARLQQDAEPWFSGILNLDDITEVYGEYGQFLQQLATLATTKHRILADARLSPQQRTHQLANLTLPPPPKANPLDPPPPAARLEDLCLSLQYLASSKHLGYTSIDLVPGGGLIDLTIDTLDDYLNLTLRWILHTGIRRQMEAFRDGFCQVYPLSKLGAFSPEEVRLLLCGEQSPQWTREHILQHTEPKLGYTRESPAFLRLVNVLVGLTGEQLKAFLQFTTGSSTLPPGGLANLYPRLTVVRKVDAGDGSYPSVNTCVHYLKLPDYSSEDIMRERLLAATKEKGFHLN</sequence>
<dbReference type="EC" id="2.3.2.26" evidence="10"/>
<dbReference type="FunFam" id="2.30.30.40:FF:000085">
    <property type="entry name" value="E3 ubiquitin-protein ligase HECTD1 isoform X1"/>
    <property type="match status" value="1"/>
</dbReference>
<feature type="region of interest" description="Disordered" evidence="11">
    <location>
        <begin position="683"/>
        <end position="728"/>
    </location>
</feature>
<feature type="compositionally biased region" description="Polar residues" evidence="11">
    <location>
        <begin position="1317"/>
        <end position="1326"/>
    </location>
</feature>
<dbReference type="SUPFAM" id="SSF56204">
    <property type="entry name" value="Hect, E3 ligase catalytic domain"/>
    <property type="match status" value="1"/>
</dbReference>
<feature type="region of interest" description="Disordered" evidence="11">
    <location>
        <begin position="1378"/>
        <end position="1425"/>
    </location>
</feature>
<dbReference type="PROSITE" id="PS50088">
    <property type="entry name" value="ANK_REPEAT"/>
    <property type="match status" value="2"/>
</dbReference>
<dbReference type="Pfam" id="PF00632">
    <property type="entry name" value="HECT"/>
    <property type="match status" value="1"/>
</dbReference>
<evidence type="ECO:0000256" key="1">
    <source>
        <dbReference type="ARBA" id="ARBA00000885"/>
    </source>
</evidence>
<keyword evidence="5" id="KW-0677">Repeat</keyword>
<feature type="repeat" description="ANK" evidence="8">
    <location>
        <begin position="481"/>
        <end position="513"/>
    </location>
</feature>
<feature type="region of interest" description="Disordered" evidence="11">
    <location>
        <begin position="2647"/>
        <end position="2742"/>
    </location>
</feature>
<feature type="compositionally biased region" description="Acidic residues" evidence="11">
    <location>
        <begin position="2355"/>
        <end position="2389"/>
    </location>
</feature>
<dbReference type="SUPFAM" id="SSF48371">
    <property type="entry name" value="ARM repeat"/>
    <property type="match status" value="1"/>
</dbReference>
<dbReference type="GO" id="GO:0043161">
    <property type="term" value="P:proteasome-mediated ubiquitin-dependent protein catabolic process"/>
    <property type="evidence" value="ECO:0007669"/>
    <property type="project" value="TreeGrafter"/>
</dbReference>
<accession>A0A2P2I0N7</accession>
<feature type="compositionally biased region" description="Low complexity" evidence="11">
    <location>
        <begin position="2394"/>
        <end position="2404"/>
    </location>
</feature>
<dbReference type="FunFam" id="1.25.40.20:FF:000033">
    <property type="entry name" value="E3 ubiquitin-protein ligase HECTD1 isoform X2"/>
    <property type="match status" value="1"/>
</dbReference>
<dbReference type="Pfam" id="PF12796">
    <property type="entry name" value="Ank_2"/>
    <property type="match status" value="1"/>
</dbReference>
<evidence type="ECO:0000256" key="9">
    <source>
        <dbReference type="PROSITE-ProRule" id="PRU00104"/>
    </source>
</evidence>
<dbReference type="InterPro" id="IPR011989">
    <property type="entry name" value="ARM-like"/>
</dbReference>
<feature type="region of interest" description="Disordered" evidence="11">
    <location>
        <begin position="902"/>
        <end position="933"/>
    </location>
</feature>
<feature type="compositionally biased region" description="Low complexity" evidence="11">
    <location>
        <begin position="1973"/>
        <end position="1984"/>
    </location>
</feature>
<feature type="compositionally biased region" description="Polar residues" evidence="11">
    <location>
        <begin position="2101"/>
        <end position="2123"/>
    </location>
</feature>
<feature type="region of interest" description="Disordered" evidence="11">
    <location>
        <begin position="1873"/>
        <end position="1906"/>
    </location>
</feature>
<evidence type="ECO:0000256" key="11">
    <source>
        <dbReference type="SAM" id="MobiDB-lite"/>
    </source>
</evidence>
<feature type="compositionally biased region" description="Low complexity" evidence="11">
    <location>
        <begin position="265"/>
        <end position="305"/>
    </location>
</feature>
<dbReference type="UniPathway" id="UPA00143"/>
<feature type="region of interest" description="Disordered" evidence="11">
    <location>
        <begin position="255"/>
        <end position="305"/>
    </location>
</feature>
<organism evidence="14">
    <name type="scientific">Hirondellea gigas</name>
    <dbReference type="NCBI Taxonomy" id="1518452"/>
    <lineage>
        <taxon>Eukaryota</taxon>
        <taxon>Metazoa</taxon>
        <taxon>Ecdysozoa</taxon>
        <taxon>Arthropoda</taxon>
        <taxon>Crustacea</taxon>
        <taxon>Multicrustacea</taxon>
        <taxon>Malacostraca</taxon>
        <taxon>Eumalacostraca</taxon>
        <taxon>Peracarida</taxon>
        <taxon>Amphipoda</taxon>
        <taxon>Amphilochidea</taxon>
        <taxon>Lysianassida</taxon>
        <taxon>Lysianassidira</taxon>
        <taxon>Lysianassoidea</taxon>
        <taxon>Lysianassidae</taxon>
        <taxon>Hirondellea</taxon>
    </lineage>
</organism>
<protein>
    <recommendedName>
        <fullName evidence="10">E3 ubiquitin-protein ligase</fullName>
        <ecNumber evidence="10">2.3.2.26</ecNumber>
    </recommendedName>
</protein>
<proteinExistence type="evidence at transcript level"/>
<evidence type="ECO:0000256" key="6">
    <source>
        <dbReference type="ARBA" id="ARBA00022786"/>
    </source>
</evidence>
<dbReference type="Gene3D" id="3.30.2160.10">
    <property type="entry name" value="Hect, E3 ligase catalytic domain"/>
    <property type="match status" value="1"/>
</dbReference>
<dbReference type="SMART" id="SM00248">
    <property type="entry name" value="ANK"/>
    <property type="match status" value="3"/>
</dbReference>
<dbReference type="InterPro" id="IPR002110">
    <property type="entry name" value="Ankyrin_rpt"/>
</dbReference>
<feature type="compositionally biased region" description="Low complexity" evidence="11">
    <location>
        <begin position="922"/>
        <end position="933"/>
    </location>
</feature>
<dbReference type="Pfam" id="PF07738">
    <property type="entry name" value="Sad1_UNC"/>
    <property type="match status" value="1"/>
</dbReference>
<feature type="region of interest" description="Disordered" evidence="11">
    <location>
        <begin position="554"/>
        <end position="587"/>
    </location>
</feature>
<dbReference type="GO" id="GO:0009966">
    <property type="term" value="P:regulation of signal transduction"/>
    <property type="evidence" value="ECO:0007669"/>
    <property type="project" value="UniProtKB-ARBA"/>
</dbReference>
<name>A0A2P2I0N7_9CRUS</name>
<dbReference type="GO" id="GO:0046872">
    <property type="term" value="F:metal ion binding"/>
    <property type="evidence" value="ECO:0007669"/>
    <property type="project" value="InterPro"/>
</dbReference>
<feature type="region of interest" description="Disordered" evidence="11">
    <location>
        <begin position="2972"/>
        <end position="3004"/>
    </location>
</feature>
<feature type="compositionally biased region" description="Low complexity" evidence="11">
    <location>
        <begin position="556"/>
        <end position="587"/>
    </location>
</feature>
<feature type="compositionally biased region" description="Basic and acidic residues" evidence="11">
    <location>
        <begin position="1384"/>
        <end position="1394"/>
    </location>
</feature>
<dbReference type="PROSITE" id="PS50297">
    <property type="entry name" value="ANK_REP_REGION"/>
    <property type="match status" value="2"/>
</dbReference>
<feature type="region of interest" description="Disordered" evidence="11">
    <location>
        <begin position="507"/>
        <end position="531"/>
    </location>
</feature>
<comment type="function">
    <text evidence="10">E3 ubiquitin-protein ligase which accepts ubiquitin from an E2 ubiquitin-conjugating enzyme in the form of a thioester and then directly transfers the ubiquitin to targeted substrates.</text>
</comment>
<feature type="region of interest" description="Disordered" evidence="11">
    <location>
        <begin position="1959"/>
        <end position="1986"/>
    </location>
</feature>
<dbReference type="PROSITE" id="PS51416">
    <property type="entry name" value="MIB_HERC2"/>
    <property type="match status" value="1"/>
</dbReference>
<dbReference type="InterPro" id="IPR036770">
    <property type="entry name" value="Ankyrin_rpt-contain_sf"/>
</dbReference>
<dbReference type="EMBL" id="IACF01001931">
    <property type="protein sequence ID" value="LAB67605.1"/>
    <property type="molecule type" value="mRNA"/>
</dbReference>
<feature type="domain" description="HECT" evidence="12">
    <location>
        <begin position="3398"/>
        <end position="3581"/>
    </location>
</feature>
<keyword evidence="7 8" id="KW-0040">ANK repeat</keyword>
<evidence type="ECO:0000256" key="2">
    <source>
        <dbReference type="ARBA" id="ARBA00004906"/>
    </source>
</evidence>
<feature type="compositionally biased region" description="Low complexity" evidence="11">
    <location>
        <begin position="2018"/>
        <end position="2038"/>
    </location>
</feature>
<feature type="compositionally biased region" description="Basic and acidic residues" evidence="11">
    <location>
        <begin position="509"/>
        <end position="531"/>
    </location>
</feature>
<dbReference type="GO" id="GO:0061630">
    <property type="term" value="F:ubiquitin protein ligase activity"/>
    <property type="evidence" value="ECO:0007669"/>
    <property type="project" value="UniProtKB-UniRule"/>
</dbReference>
<evidence type="ECO:0000259" key="12">
    <source>
        <dbReference type="PROSITE" id="PS50237"/>
    </source>
</evidence>
<dbReference type="InterPro" id="IPR010606">
    <property type="entry name" value="Mib_Herc2"/>
</dbReference>
<dbReference type="SMART" id="SM00119">
    <property type="entry name" value="HECTc"/>
    <property type="match status" value="1"/>
</dbReference>
<dbReference type="GO" id="GO:0016607">
    <property type="term" value="C:nuclear speck"/>
    <property type="evidence" value="ECO:0007669"/>
    <property type="project" value="TreeGrafter"/>
</dbReference>
<feature type="region of interest" description="Disordered" evidence="11">
    <location>
        <begin position="1317"/>
        <end position="1353"/>
    </location>
</feature>
<dbReference type="PANTHER" id="PTHR45670:SF1">
    <property type="entry name" value="E3 UBIQUITIN-PROTEIN LIGASE HECTD1"/>
    <property type="match status" value="1"/>
</dbReference>
<dbReference type="Gene3D" id="2.60.120.260">
    <property type="entry name" value="Galactose-binding domain-like"/>
    <property type="match status" value="1"/>
</dbReference>
<dbReference type="InterPro" id="IPR037252">
    <property type="entry name" value="Mib_Herc2_sf"/>
</dbReference>
<evidence type="ECO:0000313" key="14">
    <source>
        <dbReference type="EMBL" id="LAB67605.1"/>
    </source>
</evidence>
<dbReference type="InterPro" id="IPR035983">
    <property type="entry name" value="Hect_E3_ubiquitin_ligase"/>
</dbReference>
<feature type="compositionally biased region" description="Polar residues" evidence="11">
    <location>
        <begin position="1883"/>
        <end position="1906"/>
    </location>
</feature>
<dbReference type="InterPro" id="IPR045322">
    <property type="entry name" value="HECTD1/TRIP12-like"/>
</dbReference>
<feature type="region of interest" description="Disordered" evidence="11">
    <location>
        <begin position="2353"/>
        <end position="2404"/>
    </location>
</feature>
<feature type="compositionally biased region" description="Polar residues" evidence="11">
    <location>
        <begin position="1221"/>
        <end position="1240"/>
    </location>
</feature>
<evidence type="ECO:0000256" key="8">
    <source>
        <dbReference type="PROSITE-ProRule" id="PRU00023"/>
    </source>
</evidence>
<feature type="repeat" description="ANK" evidence="8">
    <location>
        <begin position="450"/>
        <end position="482"/>
    </location>
</feature>
<dbReference type="InterPro" id="IPR012919">
    <property type="entry name" value="SUN_dom"/>
</dbReference>
<dbReference type="InterPro" id="IPR000569">
    <property type="entry name" value="HECT_dom"/>
</dbReference>
<feature type="compositionally biased region" description="Basic and acidic residues" evidence="11">
    <location>
        <begin position="1402"/>
        <end position="1417"/>
    </location>
</feature>
<feature type="compositionally biased region" description="Polar residues" evidence="11">
    <location>
        <begin position="2669"/>
        <end position="2703"/>
    </location>
</feature>
<feature type="region of interest" description="Disordered" evidence="11">
    <location>
        <begin position="2448"/>
        <end position="2490"/>
    </location>
</feature>
<dbReference type="FunFam" id="3.30.2410.10:FF:000007">
    <property type="entry name" value="Putative E3 ubiquitin-protein ligase HECTD1"/>
    <property type="match status" value="1"/>
</dbReference>
<dbReference type="Gene3D" id="3.90.1750.10">
    <property type="entry name" value="Hect, E3 ligase catalytic domains"/>
    <property type="match status" value="2"/>
</dbReference>
<reference evidence="14" key="1">
    <citation type="journal article" date="2018" name="Biosci. Biotechnol. Biochem.">
        <title>Polysaccharide hydrolase of the hadal zone amphipods Hirondellea gigas.</title>
        <authorList>
            <person name="Kobayashi H."/>
            <person name="Nagahama T."/>
            <person name="Arai W."/>
            <person name="Sasagawa Y."/>
            <person name="Umeda M."/>
            <person name="Hayashi T."/>
            <person name="Nikaido I."/>
            <person name="Watanabe H."/>
            <person name="Oguri K."/>
            <person name="Kitazato H."/>
            <person name="Fujioka K."/>
            <person name="Kido Y."/>
            <person name="Takami H."/>
        </authorList>
    </citation>
    <scope>NUCLEOTIDE SEQUENCE</scope>
    <source>
        <tissue evidence="14">Whole body</tissue>
    </source>
</reference>
<feature type="compositionally biased region" description="Low complexity" evidence="11">
    <location>
        <begin position="2124"/>
        <end position="2149"/>
    </location>
</feature>
<dbReference type="Gene3D" id="3.30.2410.10">
    <property type="entry name" value="Hect, E3 ligase catalytic domain"/>
    <property type="match status" value="1"/>
</dbReference>
<dbReference type="PANTHER" id="PTHR45670">
    <property type="entry name" value="E3 UBIQUITIN-PROTEIN LIGASE TRIP12"/>
    <property type="match status" value="1"/>
</dbReference>
<feature type="compositionally biased region" description="Low complexity" evidence="11">
    <location>
        <begin position="2647"/>
        <end position="2668"/>
    </location>
</feature>
<dbReference type="FunFam" id="2.60.120.260:FF:000014">
    <property type="entry name" value="E3 ubiquitin-protein ligase HECTD1 isoform X1"/>
    <property type="match status" value="1"/>
</dbReference>
<feature type="region of interest" description="Disordered" evidence="11">
    <location>
        <begin position="2093"/>
        <end position="2158"/>
    </location>
</feature>
<feature type="compositionally biased region" description="Polar residues" evidence="11">
    <location>
        <begin position="1335"/>
        <end position="1351"/>
    </location>
</feature>
<feature type="compositionally biased region" description="Low complexity" evidence="11">
    <location>
        <begin position="1873"/>
        <end position="1882"/>
    </location>
</feature>
<evidence type="ECO:0000256" key="5">
    <source>
        <dbReference type="ARBA" id="ARBA00022737"/>
    </source>
</evidence>
<dbReference type="GO" id="GO:0070534">
    <property type="term" value="P:protein K63-linked ubiquitination"/>
    <property type="evidence" value="ECO:0007669"/>
    <property type="project" value="TreeGrafter"/>
</dbReference>
<keyword evidence="6 9" id="KW-0833">Ubl conjugation pathway</keyword>
<dbReference type="PROSITE" id="PS50237">
    <property type="entry name" value="HECT"/>
    <property type="match status" value="1"/>
</dbReference>
<feature type="compositionally biased region" description="Basic and acidic residues" evidence="11">
    <location>
        <begin position="2972"/>
        <end position="2981"/>
    </location>
</feature>
<comment type="pathway">
    <text evidence="2 10">Protein modification; protein ubiquitination.</text>
</comment>
<feature type="region of interest" description="Disordered" evidence="11">
    <location>
        <begin position="1998"/>
        <end position="2046"/>
    </location>
</feature>
<dbReference type="Gene3D" id="1.25.40.20">
    <property type="entry name" value="Ankyrin repeat-containing domain"/>
    <property type="match status" value="1"/>
</dbReference>
<dbReference type="SUPFAM" id="SSF49785">
    <property type="entry name" value="Galactose-binding domain-like"/>
    <property type="match status" value="1"/>
</dbReference>
<dbReference type="SUPFAM" id="SSF48403">
    <property type="entry name" value="Ankyrin repeat"/>
    <property type="match status" value="1"/>
</dbReference>
<comment type="catalytic activity">
    <reaction evidence="1 10">
        <text>S-ubiquitinyl-[E2 ubiquitin-conjugating enzyme]-L-cysteine + [acceptor protein]-L-lysine = [E2 ubiquitin-conjugating enzyme]-L-cysteine + N(6)-ubiquitinyl-[acceptor protein]-L-lysine.</text>
        <dbReference type="EC" id="2.3.2.26"/>
    </reaction>
</comment>
<feature type="compositionally biased region" description="Polar residues" evidence="11">
    <location>
        <begin position="683"/>
        <end position="693"/>
    </location>
</feature>
<feature type="compositionally biased region" description="Basic and acidic residues" evidence="11">
    <location>
        <begin position="1242"/>
        <end position="1252"/>
    </location>
</feature>
<dbReference type="Gene3D" id="1.25.10.10">
    <property type="entry name" value="Leucine-rich Repeat Variant"/>
    <property type="match status" value="1"/>
</dbReference>
<dbReference type="Pfam" id="PF06701">
    <property type="entry name" value="MIB_HERC2"/>
    <property type="match status" value="1"/>
</dbReference>
<keyword evidence="4 10" id="KW-0808">Transferase</keyword>
<evidence type="ECO:0000256" key="7">
    <source>
        <dbReference type="ARBA" id="ARBA00023043"/>
    </source>
</evidence>
<feature type="compositionally biased region" description="Low complexity" evidence="11">
    <location>
        <begin position="2704"/>
        <end position="2734"/>
    </location>
</feature>
<evidence type="ECO:0000256" key="10">
    <source>
        <dbReference type="RuleBase" id="RU369009"/>
    </source>
</evidence>
<dbReference type="Gene3D" id="2.30.30.40">
    <property type="entry name" value="SH3 Domains"/>
    <property type="match status" value="1"/>
</dbReference>
<evidence type="ECO:0000259" key="13">
    <source>
        <dbReference type="PROSITE" id="PS51416"/>
    </source>
</evidence>
<feature type="region of interest" description="Disordered" evidence="11">
    <location>
        <begin position="1221"/>
        <end position="1252"/>
    </location>
</feature>
<comment type="similarity">
    <text evidence="3 10">Belongs to the UPL family. K-HECT subfamily.</text>
</comment>
<dbReference type="InterPro" id="IPR016024">
    <property type="entry name" value="ARM-type_fold"/>
</dbReference>